<sequence>MGSEEVMENSVLTDVSMSSCNGMMVQHTDGIEESENLGADLLKDFDLCWEDFEDRLTVSRMVNDSVVKGMVSAVEQEAVQKIAQKELELTRLKAELHLYHVGEDVNDSVCSGMCQEQKNIKNGLYSTHSDTFAEQGRLQESLGNLKIAVKGQLKKLKKEIHKVKEPCSMRRRNSASETLGLSGILPEKVPDKWSDMDRMLEDLGATLDSFYKHTDDMVCFSKLSLFEWQQEREFQAEIEGLVVQNYIRGLQEEFEQSLWDQNTQLFGNGSASWLEKVKKLSSLRQELDAIAKSLFVSESGQLISHGSLEHRKSSGHHASNGNHDESIITMPENLEAAQLKHMNREELFHYLKTEMTKMKRHHESKVQEMTEEIFILKREYFKERGCSLPVRKDKDLDILRKKIPEVILELDGILVENEKMPFASNNAESLDSLKNRLESLRLENHELRDLLAQKKREIKLLSSQVSDATEKMSQHSLTEVNLLRTITNLKSLIEDTHIGTTISEDLHKILLKELAGQIKCFTKESDREYDMMEGIDEIIFREAAQNAKSASKLEIEDSDMESIITQGLLEVALQEAFKEAEEKLSSLNQKYVDENEVRLLLEMEAIEKEKALRMSIAEKEKLDQDIHLLTATIQEKDKLVQESTDALVKEKENLELAFRELGNLRAQTTQQCLLISQNSEKSEIIIHDLLKALDKNKLCEEEISKLQEKIQLVTENLRETAEEKSMLLAVSQEKQSVVEAREREHRELLDSIVVLVNGLSRSVTDFERRATKEIKRSSLRLENLSSQSGSLIQYAGILKRMGFLYKQKLESRCSDLQKAEAEVDLLGDEVENLLSLLEKIYIALDHYSPILKHYPGITEILKLVKRELNGESMKPMILHSEGGKEGILPSVFCQHVEASNSCKVESQKNSRSFWCQQEKDAVSTLAFGGARPQQAAKHLQKTLVLVIQDGPTFLVLDC</sequence>
<feature type="coiled-coil region" evidence="1">
    <location>
        <begin position="647"/>
        <end position="723"/>
    </location>
</feature>
<dbReference type="EMBL" id="CAADRP010001302">
    <property type="protein sequence ID" value="VFU37576.1"/>
    <property type="molecule type" value="Genomic_DNA"/>
</dbReference>
<evidence type="ECO:0008006" key="3">
    <source>
        <dbReference type="Google" id="ProtNLM"/>
    </source>
</evidence>
<dbReference type="PANTHER" id="PTHR33883:SF10">
    <property type="entry name" value="WPP DOMAIN-ASSOCIATED PROTEIN"/>
    <property type="match status" value="1"/>
</dbReference>
<protein>
    <recommendedName>
        <fullName evidence="3">WPP domain-associated protein</fullName>
    </recommendedName>
</protein>
<evidence type="ECO:0000313" key="2">
    <source>
        <dbReference type="EMBL" id="VFU37576.1"/>
    </source>
</evidence>
<feature type="coiled-coil region" evidence="1">
    <location>
        <begin position="570"/>
        <end position="597"/>
    </location>
</feature>
<dbReference type="AlphaFoldDB" id="A0A6N2LA35"/>
<keyword evidence="1" id="KW-0175">Coiled coil</keyword>
<accession>A0A6N2LA35</accession>
<dbReference type="PANTHER" id="PTHR33883">
    <property type="entry name" value="WPP DOMAIN-ASSOCIATED PROTEIN"/>
    <property type="match status" value="1"/>
</dbReference>
<gene>
    <name evidence="2" type="ORF">SVIM_LOCUS199805</name>
</gene>
<dbReference type="InterPro" id="IPR037490">
    <property type="entry name" value="WAP"/>
</dbReference>
<name>A0A6N2LA35_SALVM</name>
<proteinExistence type="predicted"/>
<feature type="coiled-coil region" evidence="1">
    <location>
        <begin position="423"/>
        <end position="471"/>
    </location>
</feature>
<organism evidence="2">
    <name type="scientific">Salix viminalis</name>
    <name type="common">Common osier</name>
    <name type="synonym">Basket willow</name>
    <dbReference type="NCBI Taxonomy" id="40686"/>
    <lineage>
        <taxon>Eukaryota</taxon>
        <taxon>Viridiplantae</taxon>
        <taxon>Streptophyta</taxon>
        <taxon>Embryophyta</taxon>
        <taxon>Tracheophyta</taxon>
        <taxon>Spermatophyta</taxon>
        <taxon>Magnoliopsida</taxon>
        <taxon>eudicotyledons</taxon>
        <taxon>Gunneridae</taxon>
        <taxon>Pentapetalae</taxon>
        <taxon>rosids</taxon>
        <taxon>fabids</taxon>
        <taxon>Malpighiales</taxon>
        <taxon>Salicaceae</taxon>
        <taxon>Saliceae</taxon>
        <taxon>Salix</taxon>
    </lineage>
</organism>
<reference evidence="2" key="1">
    <citation type="submission" date="2019-03" db="EMBL/GenBank/DDBJ databases">
        <authorList>
            <person name="Mank J."/>
            <person name="Almeida P."/>
        </authorList>
    </citation>
    <scope>NUCLEOTIDE SEQUENCE</scope>
    <source>
        <strain evidence="2">78183</strain>
    </source>
</reference>
<evidence type="ECO:0000256" key="1">
    <source>
        <dbReference type="SAM" id="Coils"/>
    </source>
</evidence>